<proteinExistence type="predicted"/>
<dbReference type="EMBL" id="KJ755191">
    <property type="protein sequence ID" value="AJP08990.1"/>
    <property type="molecule type" value="Genomic_DNA"/>
</dbReference>
<feature type="region of interest" description="Disordered" evidence="1">
    <location>
        <begin position="734"/>
        <end position="765"/>
    </location>
</feature>
<evidence type="ECO:0000313" key="3">
    <source>
        <dbReference type="Proteomes" id="UP000232922"/>
    </source>
</evidence>
<dbReference type="Proteomes" id="UP000232922">
    <property type="component" value="Genome"/>
</dbReference>
<organism evidence="2 3">
    <name type="scientific">Heliothis virescens ascovirus 3f</name>
    <dbReference type="NCBI Taxonomy" id="328614"/>
    <lineage>
        <taxon>Viruses</taxon>
        <taxon>Varidnaviria</taxon>
        <taxon>Bamfordvirae</taxon>
        <taxon>Nucleocytoviricota</taxon>
        <taxon>Megaviricetes</taxon>
        <taxon>Pimascovirales</taxon>
        <taxon>Pimascovirales incertae sedis</taxon>
        <taxon>Ascoviridae</taxon>
        <taxon>Ascovirus</taxon>
        <taxon>Ascovirus hvav3a</taxon>
    </lineage>
</organism>
<evidence type="ECO:0000256" key="1">
    <source>
        <dbReference type="SAM" id="MobiDB-lite"/>
    </source>
</evidence>
<name>A0A171PVC2_9VIRU</name>
<accession>A0A171PVC2</accession>
<reference evidence="3" key="1">
    <citation type="submission" date="2014-04" db="EMBL/GenBank/DDBJ databases">
        <authorList>
            <person name="Wei Y."/>
            <person name="Huang G."/>
            <person name="Cheng X."/>
        </authorList>
    </citation>
    <scope>NUCLEOTIDE SEQUENCE [LARGE SCALE GENOMIC DNA]</scope>
</reference>
<dbReference type="GeneID" id="41900626"/>
<protein>
    <submittedName>
        <fullName evidence="2">Uncharacterized protein</fullName>
    </submittedName>
</protein>
<sequence>MDSTKTADEECQLSGMMCTMSITSVRRINYAATVNNNAHRDDTNMIVAIVCDLCSKVKTVGIADMCTSYICGDCEETLEISRDCYDNMKRCLQKCNLYPISSHADIVKTGVCDVQCKAVGHVVTIPMDRERLRNVGLAVDVLGVGLTCSLCRTSDTRSGSCENSHINSNKRVYHCSPSKRLVETDVNESTVHEYEHSIKRHKNGVPSDDDLSHRPPYKVVVNSDETVYHARDNLAYSDVSDDSDCVQDAVQPHSDCPIESAVLKHVQDKQAVITCDSQSPPNVTHVPFVVKDIDERFAIIGSRCKPLRDRRYVFNVDSVKSIRGMENLPEATLEALAKYGTFAVDSARILHRLLCDIKSPLNYSHENVERIVTVLTSLRQTSLSCMIGARSSNVIDAQNRVIEDIFKLPDSDYAEVALNDDGAIDVTAILMGIVMGRPTVIDSYPNDVTMSNDEEATNPEEWCSRYTVKCSSLLVESLKQYLACDAKYDFMSEYLNVKLRGVSDNDSSPIWCKVPISYVHNYIMSRTCFGVVVYKYLLTSCASMVDDECDGTSYREHMIFVKACGGNMSDETVTSSAIIRYCDKTLVRYTMPNDVFCCDEMSNFIIKLKRLNASERVLPWSTTAARIHSEKCMTSLHPLIFIVIHLINNRIDSNVSSKKSISSIIRELRLAMVSAKCKISNSIPHMKELIESNVAIISNRCKDDELKKLLHLVRDHQRKGNPAERRVYKLTCSVKSHTSGKNNKQKSKTVDNDGNDADATLNSDCPLPKKKRRIVVS</sequence>
<dbReference type="RefSeq" id="YP_009701490.1">
    <property type="nucleotide sequence ID" value="NC_044938.1"/>
</dbReference>
<evidence type="ECO:0000313" key="2">
    <source>
        <dbReference type="EMBL" id="AJP08990.1"/>
    </source>
</evidence>
<dbReference type="KEGG" id="vg:41900626"/>